<sequence length="123" mass="13447">MPRYADRETVDVDATGPADGAIALSVCCVRSSDGQALALVLTDEIVRWRTGLDDLRGRLAHRFGRSEPRRQTLSYSVGLLSPLAAKNGWTLAEAAGDATPDRMQRLLGSTRHAEQKLMSLLRQ</sequence>
<evidence type="ECO:0000313" key="1">
    <source>
        <dbReference type="EMBL" id="SCL23379.1"/>
    </source>
</evidence>
<gene>
    <name evidence="1" type="ORF">GA0074694_3630</name>
</gene>
<accession>A0A1C6S1N2</accession>
<name>A0A1C6S1N2_9ACTN</name>
<dbReference type="AlphaFoldDB" id="A0A1C6S1N2"/>
<evidence type="ECO:0000313" key="2">
    <source>
        <dbReference type="Proteomes" id="UP000198906"/>
    </source>
</evidence>
<proteinExistence type="predicted"/>
<keyword evidence="2" id="KW-1185">Reference proteome</keyword>
<protein>
    <submittedName>
        <fullName evidence="1">Uncharacterized protein</fullName>
    </submittedName>
</protein>
<dbReference type="STRING" id="47866.GA0074694_3630"/>
<dbReference type="EMBL" id="FMHU01000002">
    <property type="protein sequence ID" value="SCL23379.1"/>
    <property type="molecule type" value="Genomic_DNA"/>
</dbReference>
<organism evidence="1 2">
    <name type="scientific">Micromonospora inyonensis</name>
    <dbReference type="NCBI Taxonomy" id="47866"/>
    <lineage>
        <taxon>Bacteria</taxon>
        <taxon>Bacillati</taxon>
        <taxon>Actinomycetota</taxon>
        <taxon>Actinomycetes</taxon>
        <taxon>Micromonosporales</taxon>
        <taxon>Micromonosporaceae</taxon>
        <taxon>Micromonospora</taxon>
    </lineage>
</organism>
<reference evidence="2" key="1">
    <citation type="submission" date="2016-06" db="EMBL/GenBank/DDBJ databases">
        <authorList>
            <person name="Varghese N."/>
        </authorList>
    </citation>
    <scope>NUCLEOTIDE SEQUENCE [LARGE SCALE GENOMIC DNA]</scope>
    <source>
        <strain evidence="2">DSM 46123</strain>
    </source>
</reference>
<dbReference type="Proteomes" id="UP000198906">
    <property type="component" value="Unassembled WGS sequence"/>
</dbReference>